<proteinExistence type="predicted"/>
<accession>A0A834WKP3</accession>
<evidence type="ECO:0000313" key="3">
    <source>
        <dbReference type="EMBL" id="KAF7826492.1"/>
    </source>
</evidence>
<organism evidence="3 4">
    <name type="scientific">Senna tora</name>
    <dbReference type="NCBI Taxonomy" id="362788"/>
    <lineage>
        <taxon>Eukaryota</taxon>
        <taxon>Viridiplantae</taxon>
        <taxon>Streptophyta</taxon>
        <taxon>Embryophyta</taxon>
        <taxon>Tracheophyta</taxon>
        <taxon>Spermatophyta</taxon>
        <taxon>Magnoliopsida</taxon>
        <taxon>eudicotyledons</taxon>
        <taxon>Gunneridae</taxon>
        <taxon>Pentapetalae</taxon>
        <taxon>rosids</taxon>
        <taxon>fabids</taxon>
        <taxon>Fabales</taxon>
        <taxon>Fabaceae</taxon>
        <taxon>Caesalpinioideae</taxon>
        <taxon>Cassia clade</taxon>
        <taxon>Senna</taxon>
    </lineage>
</organism>
<keyword evidence="4" id="KW-1185">Reference proteome</keyword>
<keyword evidence="3" id="KW-0548">Nucleotidyltransferase</keyword>
<dbReference type="AlphaFoldDB" id="A0A834WKP3"/>
<dbReference type="OrthoDB" id="1736143at2759"/>
<keyword evidence="3" id="KW-0808">Transferase</keyword>
<evidence type="ECO:0000259" key="2">
    <source>
        <dbReference type="Pfam" id="PF03732"/>
    </source>
</evidence>
<evidence type="ECO:0000313" key="4">
    <source>
        <dbReference type="Proteomes" id="UP000634136"/>
    </source>
</evidence>
<feature type="region of interest" description="Disordered" evidence="1">
    <location>
        <begin position="335"/>
        <end position="376"/>
    </location>
</feature>
<feature type="compositionally biased region" description="Polar residues" evidence="1">
    <location>
        <begin position="1"/>
        <end position="15"/>
    </location>
</feature>
<feature type="domain" description="Retrotransposon gag" evidence="2">
    <location>
        <begin position="193"/>
        <end position="274"/>
    </location>
</feature>
<feature type="compositionally biased region" description="Basic and acidic residues" evidence="1">
    <location>
        <begin position="36"/>
        <end position="75"/>
    </location>
</feature>
<keyword evidence="3" id="KW-0695">RNA-directed DNA polymerase</keyword>
<reference evidence="3" key="1">
    <citation type="submission" date="2020-09" db="EMBL/GenBank/DDBJ databases">
        <title>Genome-Enabled Discovery of Anthraquinone Biosynthesis in Senna tora.</title>
        <authorList>
            <person name="Kang S.-H."/>
            <person name="Pandey R.P."/>
            <person name="Lee C.-M."/>
            <person name="Sim J.-S."/>
            <person name="Jeong J.-T."/>
            <person name="Choi B.-S."/>
            <person name="Jung M."/>
            <person name="Ginzburg D."/>
            <person name="Zhao K."/>
            <person name="Won S.Y."/>
            <person name="Oh T.-J."/>
            <person name="Yu Y."/>
            <person name="Kim N.-H."/>
            <person name="Lee O.R."/>
            <person name="Lee T.-H."/>
            <person name="Bashyal P."/>
            <person name="Kim T.-S."/>
            <person name="Lee W.-H."/>
            <person name="Kawkins C."/>
            <person name="Kim C.-K."/>
            <person name="Kim J.S."/>
            <person name="Ahn B.O."/>
            <person name="Rhee S.Y."/>
            <person name="Sohng J.K."/>
        </authorList>
    </citation>
    <scope>NUCLEOTIDE SEQUENCE</scope>
    <source>
        <tissue evidence="3">Leaf</tissue>
    </source>
</reference>
<dbReference type="GO" id="GO:0003964">
    <property type="term" value="F:RNA-directed DNA polymerase activity"/>
    <property type="evidence" value="ECO:0007669"/>
    <property type="project" value="UniProtKB-KW"/>
</dbReference>
<feature type="compositionally biased region" description="Polar residues" evidence="1">
    <location>
        <begin position="336"/>
        <end position="365"/>
    </location>
</feature>
<gene>
    <name evidence="3" type="ORF">G2W53_017656</name>
</gene>
<comment type="caution">
    <text evidence="3">The sequence shown here is derived from an EMBL/GenBank/DDBJ whole genome shotgun (WGS) entry which is preliminary data.</text>
</comment>
<dbReference type="PANTHER" id="PTHR33223:SF11">
    <property type="entry name" value="ELEMENT PROTEIN, PUTATIVE-RELATED"/>
    <property type="match status" value="1"/>
</dbReference>
<dbReference type="CDD" id="cd00303">
    <property type="entry name" value="retropepsin_like"/>
    <property type="match status" value="1"/>
</dbReference>
<evidence type="ECO:0000256" key="1">
    <source>
        <dbReference type="SAM" id="MobiDB-lite"/>
    </source>
</evidence>
<sequence length="712" mass="80361">MEPSSDNEQKVITTNVRKDKSAALAKAMGTSTRPETTPDRGCFDDADEQVKDDLLRQETDRDPSVERNDQKKDLDGMSVGTHLREGRRSNIGGDGSSRGKVSKITFGVPNEQEYVTKEDLMKFMDMKRQVVLDIDFRPPYPQWISMKPYHKGYKPVEFRKFDGQTGHAKEHVMCFIDDLGIYGQDKELRLREFSKSLIGKAYTWYNKLAPESICSWKEMAIAFCGKFFESQPTVHVMDLGRVKQRNGEDAIAFIKRYRDLALECKEAMPEADLVYGCVTNMSSSVRLFLEQANITTFAELIERAQRTVASMKKAQKRAREEAAHLMTVATVEEQLTRTSNQQGSRRQYSQVPPPTSYENTCTNGDTRPPSWRGRPPPPYPCSMEDVYTLLEIWVRDGNIELPKVKHQVTEADRKSGHFCVFHQSTTHPTEDCYQLRQIFQRRYKARELEATTNVQNLPLPAHAVLGAGPLRIDEPREVEVIQPQEDNDNVVVAKGLAKSTNFRAFFDLLELDEDAKAQAALSIVEIAQNIGGSCYAVESNLQKTVKAHHSAIIFKDTERKAKHANHNRPLYVEAEVAGLKKTNYPEHLMEKSVTSLGSFNGSAVKTMGAVTLNLKVGPFVTANKFYVIDSHPSYHILLGRPWIHSHDDVPSTLHQCVKSNYKGRGIEILATRAPFDEDETHFVEALVFDEHGGKGTSMSGPLVGIKLEKKNE</sequence>
<dbReference type="Pfam" id="PF03732">
    <property type="entry name" value="Retrotrans_gag"/>
    <property type="match status" value="1"/>
</dbReference>
<protein>
    <submittedName>
        <fullName evidence="3">Reverse transcriptase</fullName>
    </submittedName>
</protein>
<dbReference type="Proteomes" id="UP000634136">
    <property type="component" value="Unassembled WGS sequence"/>
</dbReference>
<dbReference type="InterPro" id="IPR005162">
    <property type="entry name" value="Retrotrans_gag_dom"/>
</dbReference>
<dbReference type="EMBL" id="JAAIUW010000006">
    <property type="protein sequence ID" value="KAF7826492.1"/>
    <property type="molecule type" value="Genomic_DNA"/>
</dbReference>
<feature type="region of interest" description="Disordered" evidence="1">
    <location>
        <begin position="1"/>
        <end position="99"/>
    </location>
</feature>
<name>A0A834WKP3_9FABA</name>
<dbReference type="PANTHER" id="PTHR33223">
    <property type="entry name" value="CCHC-TYPE DOMAIN-CONTAINING PROTEIN"/>
    <property type="match status" value="1"/>
</dbReference>